<name>A0A183CJR5_GLOPA</name>
<proteinExistence type="predicted"/>
<evidence type="ECO:0000256" key="3">
    <source>
        <dbReference type="ARBA" id="ARBA00022692"/>
    </source>
</evidence>
<dbReference type="WBParaSite" id="GPLIN_001312100">
    <property type="protein sequence ID" value="GPLIN_001312100"/>
    <property type="gene ID" value="GPLIN_001312100"/>
</dbReference>
<dbReference type="InterPro" id="IPR002350">
    <property type="entry name" value="Kazal_dom"/>
</dbReference>
<dbReference type="PANTHER" id="PTHR11388:SF76">
    <property type="entry name" value="SOLUTE CARRIER ORGANIC ANION TRANSPORTER FAMILY MEMBER"/>
    <property type="match status" value="1"/>
</dbReference>
<keyword evidence="7" id="KW-1185">Reference proteome</keyword>
<dbReference type="Proteomes" id="UP000050741">
    <property type="component" value="Unassembled WGS sequence"/>
</dbReference>
<dbReference type="GO" id="GO:0016323">
    <property type="term" value="C:basolateral plasma membrane"/>
    <property type="evidence" value="ECO:0007669"/>
    <property type="project" value="TreeGrafter"/>
</dbReference>
<feature type="domain" description="Kazal-like" evidence="6">
    <location>
        <begin position="50"/>
        <end position="105"/>
    </location>
</feature>
<evidence type="ECO:0000313" key="8">
    <source>
        <dbReference type="WBParaSite" id="GPLIN_001312100"/>
    </source>
</evidence>
<organism evidence="7 8">
    <name type="scientific">Globodera pallida</name>
    <name type="common">Potato cyst nematode worm</name>
    <name type="synonym">Heterodera pallida</name>
    <dbReference type="NCBI Taxonomy" id="36090"/>
    <lineage>
        <taxon>Eukaryota</taxon>
        <taxon>Metazoa</taxon>
        <taxon>Ecdysozoa</taxon>
        <taxon>Nematoda</taxon>
        <taxon>Chromadorea</taxon>
        <taxon>Rhabditida</taxon>
        <taxon>Tylenchina</taxon>
        <taxon>Tylenchomorpha</taxon>
        <taxon>Tylenchoidea</taxon>
        <taxon>Heteroderidae</taxon>
        <taxon>Heteroderinae</taxon>
        <taxon>Globodera</taxon>
    </lineage>
</organism>
<dbReference type="PANTHER" id="PTHR11388">
    <property type="entry name" value="ORGANIC ANION TRANSPORTER"/>
    <property type="match status" value="1"/>
</dbReference>
<dbReference type="PROSITE" id="PS51465">
    <property type="entry name" value="KAZAL_2"/>
    <property type="match status" value="1"/>
</dbReference>
<dbReference type="InterPro" id="IPR004156">
    <property type="entry name" value="OATP"/>
</dbReference>
<dbReference type="GO" id="GO:0015347">
    <property type="term" value="F:sodium-independent organic anion transmembrane transporter activity"/>
    <property type="evidence" value="ECO:0007669"/>
    <property type="project" value="TreeGrafter"/>
</dbReference>
<evidence type="ECO:0000313" key="7">
    <source>
        <dbReference type="Proteomes" id="UP000050741"/>
    </source>
</evidence>
<dbReference type="InterPro" id="IPR036058">
    <property type="entry name" value="Kazal_dom_sf"/>
</dbReference>
<reference evidence="7" key="1">
    <citation type="submission" date="2014-05" db="EMBL/GenBank/DDBJ databases">
        <title>The genome and life-stage specific transcriptomes of Globodera pallida elucidate key aspects of plant parasitism by a cyst nematode.</title>
        <authorList>
            <person name="Cotton J.A."/>
            <person name="Lilley C.J."/>
            <person name="Jones L.M."/>
            <person name="Kikuchi T."/>
            <person name="Reid A.J."/>
            <person name="Thorpe P."/>
            <person name="Tsai I.J."/>
            <person name="Beasley H."/>
            <person name="Blok V."/>
            <person name="Cock P.J.A."/>
            <person name="Van den Akker S.E."/>
            <person name="Holroyd N."/>
            <person name="Hunt M."/>
            <person name="Mantelin S."/>
            <person name="Naghra H."/>
            <person name="Pain A."/>
            <person name="Palomares-Rius J.E."/>
            <person name="Zarowiecki M."/>
            <person name="Berriman M."/>
            <person name="Jones J.T."/>
            <person name="Urwin P.E."/>
        </authorList>
    </citation>
    <scope>NUCLEOTIDE SEQUENCE [LARGE SCALE GENOMIC DNA]</scope>
    <source>
        <strain evidence="7">Lindley</strain>
    </source>
</reference>
<reference evidence="8" key="2">
    <citation type="submission" date="2016-06" db="UniProtKB">
        <authorList>
            <consortium name="WormBaseParasite"/>
        </authorList>
    </citation>
    <scope>IDENTIFICATION</scope>
</reference>
<sequence>MRKLRLNGRRAAYYVLIASSLNTGLFMAKSMLGCHSVVNSVGRIGIANGFNFTRECNIACGCDDDTTKLYPVCDTAGNAYYSPCHAGCRHAEAYGEDKLVNLILI</sequence>
<comment type="subcellular location">
    <subcellularLocation>
        <location evidence="1">Cell membrane</location>
        <topology evidence="1">Multi-pass membrane protein</topology>
    </subcellularLocation>
</comment>
<evidence type="ECO:0000256" key="2">
    <source>
        <dbReference type="ARBA" id="ARBA00022475"/>
    </source>
</evidence>
<dbReference type="GO" id="GO:0043252">
    <property type="term" value="P:sodium-independent organic anion transport"/>
    <property type="evidence" value="ECO:0007669"/>
    <property type="project" value="TreeGrafter"/>
</dbReference>
<evidence type="ECO:0000256" key="5">
    <source>
        <dbReference type="ARBA" id="ARBA00023136"/>
    </source>
</evidence>
<dbReference type="SUPFAM" id="SSF100895">
    <property type="entry name" value="Kazal-type serine protease inhibitors"/>
    <property type="match status" value="1"/>
</dbReference>
<keyword evidence="3" id="KW-0812">Transmembrane</keyword>
<protein>
    <submittedName>
        <fullName evidence="8">Kazal-like domain-containing protein</fullName>
    </submittedName>
</protein>
<dbReference type="AlphaFoldDB" id="A0A183CJR5"/>
<keyword evidence="2" id="KW-1003">Cell membrane</keyword>
<keyword evidence="4" id="KW-1133">Transmembrane helix</keyword>
<evidence type="ECO:0000259" key="6">
    <source>
        <dbReference type="PROSITE" id="PS51465"/>
    </source>
</evidence>
<accession>A0A183CJR5</accession>
<evidence type="ECO:0000256" key="4">
    <source>
        <dbReference type="ARBA" id="ARBA00022989"/>
    </source>
</evidence>
<keyword evidence="5" id="KW-0472">Membrane</keyword>
<evidence type="ECO:0000256" key="1">
    <source>
        <dbReference type="ARBA" id="ARBA00004651"/>
    </source>
</evidence>